<evidence type="ECO:0000256" key="1">
    <source>
        <dbReference type="SAM" id="MobiDB-lite"/>
    </source>
</evidence>
<dbReference type="Gene3D" id="3.30.420.10">
    <property type="entry name" value="Ribonuclease H-like superfamily/Ribonuclease H"/>
    <property type="match status" value="1"/>
</dbReference>
<dbReference type="CDD" id="cd09279">
    <property type="entry name" value="RNase_HI_like"/>
    <property type="match status" value="1"/>
</dbReference>
<evidence type="ECO:0000313" key="3">
    <source>
        <dbReference type="EMBL" id="KAK4406642.1"/>
    </source>
</evidence>
<dbReference type="SUPFAM" id="SSF56672">
    <property type="entry name" value="DNA/RNA polymerases"/>
    <property type="match status" value="1"/>
</dbReference>
<dbReference type="AlphaFoldDB" id="A0AAE1X797"/>
<dbReference type="InterPro" id="IPR043502">
    <property type="entry name" value="DNA/RNA_pol_sf"/>
</dbReference>
<gene>
    <name evidence="3" type="ORF">Sango_0670700</name>
</gene>
<protein>
    <submittedName>
        <fullName evidence="3">Ribonuclease HI</fullName>
    </submittedName>
</protein>
<dbReference type="PANTHER" id="PTHR48475">
    <property type="entry name" value="RIBONUCLEASE H"/>
    <property type="match status" value="1"/>
</dbReference>
<comment type="caution">
    <text evidence="3">The sequence shown here is derived from an EMBL/GenBank/DDBJ whole genome shotgun (WGS) entry which is preliminary data.</text>
</comment>
<dbReference type="InterPro" id="IPR012337">
    <property type="entry name" value="RNaseH-like_sf"/>
</dbReference>
<accession>A0AAE1X797</accession>
<feature type="domain" description="RNase H type-1" evidence="2">
    <location>
        <begin position="864"/>
        <end position="993"/>
    </location>
</feature>
<dbReference type="Pfam" id="PF13456">
    <property type="entry name" value="RVT_3"/>
    <property type="match status" value="1"/>
</dbReference>
<dbReference type="GO" id="GO:0003676">
    <property type="term" value="F:nucleic acid binding"/>
    <property type="evidence" value="ECO:0007669"/>
    <property type="project" value="InterPro"/>
</dbReference>
<dbReference type="GO" id="GO:0004523">
    <property type="term" value="F:RNA-DNA hybrid ribonuclease activity"/>
    <property type="evidence" value="ECO:0007669"/>
    <property type="project" value="InterPro"/>
</dbReference>
<dbReference type="PROSITE" id="PS50879">
    <property type="entry name" value="RNASE_H_1"/>
    <property type="match status" value="1"/>
</dbReference>
<dbReference type="InterPro" id="IPR036397">
    <property type="entry name" value="RNaseH_sf"/>
</dbReference>
<feature type="compositionally biased region" description="Low complexity" evidence="1">
    <location>
        <begin position="15"/>
        <end position="33"/>
    </location>
</feature>
<reference evidence="3" key="1">
    <citation type="submission" date="2020-06" db="EMBL/GenBank/DDBJ databases">
        <authorList>
            <person name="Li T."/>
            <person name="Hu X."/>
            <person name="Zhang T."/>
            <person name="Song X."/>
            <person name="Zhang H."/>
            <person name="Dai N."/>
            <person name="Sheng W."/>
            <person name="Hou X."/>
            <person name="Wei L."/>
        </authorList>
    </citation>
    <scope>NUCLEOTIDE SEQUENCE</scope>
    <source>
        <strain evidence="3">K16</strain>
        <tissue evidence="3">Leaf</tissue>
    </source>
</reference>
<dbReference type="Gene3D" id="3.30.70.270">
    <property type="match status" value="1"/>
</dbReference>
<organism evidence="3 4">
    <name type="scientific">Sesamum angolense</name>
    <dbReference type="NCBI Taxonomy" id="2727404"/>
    <lineage>
        <taxon>Eukaryota</taxon>
        <taxon>Viridiplantae</taxon>
        <taxon>Streptophyta</taxon>
        <taxon>Embryophyta</taxon>
        <taxon>Tracheophyta</taxon>
        <taxon>Spermatophyta</taxon>
        <taxon>Magnoliopsida</taxon>
        <taxon>eudicotyledons</taxon>
        <taxon>Gunneridae</taxon>
        <taxon>Pentapetalae</taxon>
        <taxon>asterids</taxon>
        <taxon>lamiids</taxon>
        <taxon>Lamiales</taxon>
        <taxon>Pedaliaceae</taxon>
        <taxon>Sesamum</taxon>
    </lineage>
</organism>
<evidence type="ECO:0000259" key="2">
    <source>
        <dbReference type="PROSITE" id="PS50879"/>
    </source>
</evidence>
<dbReference type="InterPro" id="IPR043128">
    <property type="entry name" value="Rev_trsase/Diguanyl_cyclase"/>
</dbReference>
<sequence>MKKIIQIDTQGKAMKSVNSKLTKSKSSSSSTKSIGVATRSMSKKLKNSFQISPLAEYVDKNLHSPSYAGKSDANKSPPSSPRSVSSYYFTTNVAPVMVTNATTIEEQLASLTSAIEGFTKHVQEQVTQIARLINKADNADASHIIGKQIEAHDEVEAPAKQHYIEKDKSKIEGSSKPFLTYSKTYTPRIDGLKMPIGYQPPKFQQFDGKGNPKQHLADFVETCNNAGTYGDHLVNARRTISMVKLTNSHQWKEQPVIDYINRWRNLSLNCKDRLSEASAIEMCIQGMHWGLRYILQGILPRSFEELATRAHDIELKDSATTNAITIESGHVDGNNDSCNAMHGDNITSNEDTLFEKEDSFDVDDCMSTITFTDKDLLLGSKPHNHPLFVAGYINRKQPFKPPLKGFVPSTQEEEGGHEALAIDEKGFDPKAFKLLIKAGYDPKEKLSLGKLPLEAIGKKLHGLNATQIMLKEKGFSSTEDHKRGENLRESVFNRLSPHRKELHGIANRQSIFDRLGPCKREGHQKKCVFKVAVRPKKNIKSSHTQNLRSLIPSRMKCQTTLTVSCGRVLKAKAQIVIFTQVQSDDENDKESVASFNYIINDVEEDIVQTYHIILIEDSEVEEKDAEDAPAQLEEDAFAWSYKEIPELDPKVAVHHLSVKKGARPIKQGQRRFQPELILLIGGEVNKLIEVGLIREVKYPMWISSIVPVFERLRRYQLSMNPSNCAFGVTSGKFLGFIVRQRGIEIKQAKIDAILRMPEPRNIHKLKKFARKASISLEKLKHYFQSHSILLVSKANPLKYVMTKLVLSDRLAIWYLQLQQFEITYVSQKVVKGQVLEDFLADHPMPAKWELTNDLPDEDVLVIEVTPPWKMYFDGASHKKGAGAGVVFITSEGEVLPYSFTLTQNCSNNVAEYEALILALEIAVDAKQLPLKIYGHSQLLVNQLLGLYEVKKPELFPYHNYAKRLMGWLGDIELEHISRKDNKQADVLAKLASTLSMTDKETRIPICKSLVIPPIFSDNENDMFQEEENHILKVFEVEEEDWRQLLVDYLKYGKLPK</sequence>
<name>A0AAE1X797_9LAMI</name>
<keyword evidence="4" id="KW-1185">Reference proteome</keyword>
<evidence type="ECO:0000313" key="4">
    <source>
        <dbReference type="Proteomes" id="UP001289374"/>
    </source>
</evidence>
<dbReference type="SUPFAM" id="SSF53098">
    <property type="entry name" value="Ribonuclease H-like"/>
    <property type="match status" value="1"/>
</dbReference>
<dbReference type="InterPro" id="IPR002156">
    <property type="entry name" value="RNaseH_domain"/>
</dbReference>
<dbReference type="EMBL" id="JACGWL010000003">
    <property type="protein sequence ID" value="KAK4406642.1"/>
    <property type="molecule type" value="Genomic_DNA"/>
</dbReference>
<dbReference type="Proteomes" id="UP001289374">
    <property type="component" value="Unassembled WGS sequence"/>
</dbReference>
<proteinExistence type="predicted"/>
<dbReference type="PANTHER" id="PTHR48475:SF1">
    <property type="entry name" value="RNASE H TYPE-1 DOMAIN-CONTAINING PROTEIN"/>
    <property type="match status" value="1"/>
</dbReference>
<reference evidence="3" key="2">
    <citation type="journal article" date="2024" name="Plant">
        <title>Genomic evolution and insights into agronomic trait innovations of Sesamum species.</title>
        <authorList>
            <person name="Miao H."/>
            <person name="Wang L."/>
            <person name="Qu L."/>
            <person name="Liu H."/>
            <person name="Sun Y."/>
            <person name="Le M."/>
            <person name="Wang Q."/>
            <person name="Wei S."/>
            <person name="Zheng Y."/>
            <person name="Lin W."/>
            <person name="Duan Y."/>
            <person name="Cao H."/>
            <person name="Xiong S."/>
            <person name="Wang X."/>
            <person name="Wei L."/>
            <person name="Li C."/>
            <person name="Ma Q."/>
            <person name="Ju M."/>
            <person name="Zhao R."/>
            <person name="Li G."/>
            <person name="Mu C."/>
            <person name="Tian Q."/>
            <person name="Mei H."/>
            <person name="Zhang T."/>
            <person name="Gao T."/>
            <person name="Zhang H."/>
        </authorList>
    </citation>
    <scope>NUCLEOTIDE SEQUENCE</scope>
    <source>
        <strain evidence="3">K16</strain>
    </source>
</reference>
<feature type="region of interest" description="Disordered" evidence="1">
    <location>
        <begin position="15"/>
        <end position="38"/>
    </location>
</feature>